<keyword evidence="2" id="KW-0812">Transmembrane</keyword>
<evidence type="ECO:0000256" key="1">
    <source>
        <dbReference type="SAM" id="MobiDB-lite"/>
    </source>
</evidence>
<feature type="region of interest" description="Disordered" evidence="1">
    <location>
        <begin position="1"/>
        <end position="58"/>
    </location>
</feature>
<dbReference type="EMBL" id="BJUA01000004">
    <property type="protein sequence ID" value="GEK17422.1"/>
    <property type="molecule type" value="Genomic_DNA"/>
</dbReference>
<evidence type="ECO:0000313" key="4">
    <source>
        <dbReference type="Proteomes" id="UP000321386"/>
    </source>
</evidence>
<feature type="compositionally biased region" description="Low complexity" evidence="1">
    <location>
        <begin position="27"/>
        <end position="54"/>
    </location>
</feature>
<sequence>MSTSEPPPDTGRHAVVRPEPVPPPPARTSARPAAPSPVTGPAAAPPQGAGPTTPLDGTRVVPAVAPAVDPAAPAAPAPAATAPAAPAPAATAPSAPTGDDALFPEPNAPRTTAVGTHVLGALVGLVLAPLALAVLLLGQSRILAVQVIGWDDTVDWSGVVLVALGLLALGWVAVLAVWTPAAPLTGGAVLTVLGVVALVTPHVVRTQVLRVVGDSSWRSTALEVTVAGTSGTLLVAGVLLLLAGVAAHAAHRRGLVLGAFRERHR</sequence>
<name>A0A510US17_9CELL</name>
<evidence type="ECO:0000313" key="3">
    <source>
        <dbReference type="EMBL" id="GEK17422.1"/>
    </source>
</evidence>
<feature type="transmembrane region" description="Helical" evidence="2">
    <location>
        <begin position="118"/>
        <end position="138"/>
    </location>
</feature>
<protein>
    <submittedName>
        <fullName evidence="3">Uncharacterized protein</fullName>
    </submittedName>
</protein>
<evidence type="ECO:0000256" key="2">
    <source>
        <dbReference type="SAM" id="Phobius"/>
    </source>
</evidence>
<feature type="compositionally biased region" description="Low complexity" evidence="1">
    <location>
        <begin position="71"/>
        <end position="101"/>
    </location>
</feature>
<keyword evidence="4" id="KW-1185">Reference proteome</keyword>
<feature type="transmembrane region" description="Helical" evidence="2">
    <location>
        <begin position="158"/>
        <end position="177"/>
    </location>
</feature>
<dbReference type="RefSeq" id="WP_146805684.1">
    <property type="nucleotide sequence ID" value="NZ_BJUA01000004.1"/>
</dbReference>
<gene>
    <name evidence="3" type="ORF">CPE01_11550</name>
</gene>
<dbReference type="Proteomes" id="UP000321386">
    <property type="component" value="Unassembled WGS sequence"/>
</dbReference>
<accession>A0A510US17</accession>
<comment type="caution">
    <text evidence="3">The sequence shown here is derived from an EMBL/GenBank/DDBJ whole genome shotgun (WGS) entry which is preliminary data.</text>
</comment>
<proteinExistence type="predicted"/>
<feature type="transmembrane region" description="Helical" evidence="2">
    <location>
        <begin position="184"/>
        <end position="204"/>
    </location>
</feature>
<organism evidence="3 4">
    <name type="scientific">Cellulomonas persica</name>
    <dbReference type="NCBI Taxonomy" id="76861"/>
    <lineage>
        <taxon>Bacteria</taxon>
        <taxon>Bacillati</taxon>
        <taxon>Actinomycetota</taxon>
        <taxon>Actinomycetes</taxon>
        <taxon>Micrococcales</taxon>
        <taxon>Cellulomonadaceae</taxon>
        <taxon>Cellulomonas</taxon>
    </lineage>
</organism>
<feature type="region of interest" description="Disordered" evidence="1">
    <location>
        <begin position="71"/>
        <end position="107"/>
    </location>
</feature>
<dbReference type="AlphaFoldDB" id="A0A510US17"/>
<reference evidence="3 4" key="1">
    <citation type="submission" date="2019-07" db="EMBL/GenBank/DDBJ databases">
        <title>Whole genome shotgun sequence of Cellulomonas persica NBRC 101101.</title>
        <authorList>
            <person name="Hosoyama A."/>
            <person name="Uohara A."/>
            <person name="Ohji S."/>
            <person name="Ichikawa N."/>
        </authorList>
    </citation>
    <scope>NUCLEOTIDE SEQUENCE [LARGE SCALE GENOMIC DNA]</scope>
    <source>
        <strain evidence="3 4">NBRC 101101</strain>
    </source>
</reference>
<dbReference type="OrthoDB" id="4829213at2"/>
<keyword evidence="2" id="KW-1133">Transmembrane helix</keyword>
<feature type="transmembrane region" description="Helical" evidence="2">
    <location>
        <begin position="224"/>
        <end position="247"/>
    </location>
</feature>
<keyword evidence="2" id="KW-0472">Membrane</keyword>